<evidence type="ECO:0000256" key="1">
    <source>
        <dbReference type="SAM" id="MobiDB-lite"/>
    </source>
</evidence>
<organism evidence="2 3">
    <name type="scientific">Lujinxingia vulgaris</name>
    <dbReference type="NCBI Taxonomy" id="2600176"/>
    <lineage>
        <taxon>Bacteria</taxon>
        <taxon>Deltaproteobacteria</taxon>
        <taxon>Bradymonadales</taxon>
        <taxon>Lujinxingiaceae</taxon>
        <taxon>Lujinxingia</taxon>
    </lineage>
</organism>
<evidence type="ECO:0000313" key="3">
    <source>
        <dbReference type="Proteomes" id="UP000321046"/>
    </source>
</evidence>
<protein>
    <submittedName>
        <fullName evidence="2">Uncharacterized protein</fullName>
    </submittedName>
</protein>
<sequence length="257" mass="28357">MSATSPTDLPFLLWRTHRGPDGQRFPEVIATDGHTIRRVGTLDRQIYLQIFEAEDAARTLVTRIEAGLKRQHAVIGYSMMQGDHPVAIRVTGSPGDPGWLAFPDRGALPPELRPADARTTLPALARDLPQRRLVAGASTRRGHNTLTLLCAIEERGSAPGLAILPHLSAITLVATRPDAGAPAELSLGRRPPQPSTQTHASDHRLDLHFELPNLPAAELLADPAVRFWLRIELSQTLLCLPARWRTFDLEIRPDRRP</sequence>
<dbReference type="EMBL" id="VOSL01000136">
    <property type="protein sequence ID" value="TXD32248.1"/>
    <property type="molecule type" value="Genomic_DNA"/>
</dbReference>
<proteinExistence type="predicted"/>
<feature type="region of interest" description="Disordered" evidence="1">
    <location>
        <begin position="182"/>
        <end position="201"/>
    </location>
</feature>
<reference evidence="2 3" key="1">
    <citation type="submission" date="2019-08" db="EMBL/GenBank/DDBJ databases">
        <title>Bradymonadales sp. TMQ2.</title>
        <authorList>
            <person name="Liang Q."/>
        </authorList>
    </citation>
    <scope>NUCLEOTIDE SEQUENCE [LARGE SCALE GENOMIC DNA]</scope>
    <source>
        <strain evidence="2 3">TMQ2</strain>
    </source>
</reference>
<accession>A0A5C6X1X9</accession>
<dbReference type="OrthoDB" id="5499489at2"/>
<evidence type="ECO:0000313" key="2">
    <source>
        <dbReference type="EMBL" id="TXD32248.1"/>
    </source>
</evidence>
<dbReference type="AlphaFoldDB" id="A0A5C6X1X9"/>
<dbReference type="Proteomes" id="UP000321046">
    <property type="component" value="Unassembled WGS sequence"/>
</dbReference>
<gene>
    <name evidence="2" type="ORF">FRC96_18405</name>
</gene>
<dbReference type="RefSeq" id="WP_146976670.1">
    <property type="nucleotide sequence ID" value="NZ_VOSL01000136.1"/>
</dbReference>
<comment type="caution">
    <text evidence="2">The sequence shown here is derived from an EMBL/GenBank/DDBJ whole genome shotgun (WGS) entry which is preliminary data.</text>
</comment>
<name>A0A5C6X1X9_9DELT</name>